<reference evidence="1 2" key="2">
    <citation type="submission" date="2018-11" db="EMBL/GenBank/DDBJ databases">
        <authorList>
            <consortium name="Pathogen Informatics"/>
        </authorList>
    </citation>
    <scope>NUCLEOTIDE SEQUENCE [LARGE SCALE GENOMIC DNA]</scope>
    <source>
        <strain evidence="1">Dakar</strain>
        <strain evidence="2">Dakar, Senegal</strain>
    </source>
</reference>
<name>A0A183JS94_9TREM</name>
<dbReference type="EMBL" id="UZAK01009449">
    <property type="protein sequence ID" value="VDO96774.1"/>
    <property type="molecule type" value="Genomic_DNA"/>
</dbReference>
<evidence type="ECO:0000313" key="2">
    <source>
        <dbReference type="Proteomes" id="UP000279833"/>
    </source>
</evidence>
<dbReference type="AlphaFoldDB" id="A0A183JS94"/>
<accession>A0A183JS94</accession>
<evidence type="ECO:0000313" key="1">
    <source>
        <dbReference type="EMBL" id="VDO96774.1"/>
    </source>
</evidence>
<reference evidence="3" key="1">
    <citation type="submission" date="2016-06" db="UniProtKB">
        <authorList>
            <consortium name="WormBaseParasite"/>
        </authorList>
    </citation>
    <scope>IDENTIFICATION</scope>
</reference>
<keyword evidence="2" id="KW-1185">Reference proteome</keyword>
<dbReference type="Proteomes" id="UP000279833">
    <property type="component" value="Unassembled WGS sequence"/>
</dbReference>
<protein>
    <submittedName>
        <fullName evidence="1 3">Uncharacterized protein</fullName>
    </submittedName>
</protein>
<evidence type="ECO:0000313" key="3">
    <source>
        <dbReference type="WBParaSite" id="SCUD_0000558401-mRNA-1"/>
    </source>
</evidence>
<dbReference type="WBParaSite" id="SCUD_0000558401-mRNA-1">
    <property type="protein sequence ID" value="SCUD_0000558401-mRNA-1"/>
    <property type="gene ID" value="SCUD_0000558401"/>
</dbReference>
<organism evidence="3">
    <name type="scientific">Schistosoma curassoni</name>
    <dbReference type="NCBI Taxonomy" id="6186"/>
    <lineage>
        <taxon>Eukaryota</taxon>
        <taxon>Metazoa</taxon>
        <taxon>Spiralia</taxon>
        <taxon>Lophotrochozoa</taxon>
        <taxon>Platyhelminthes</taxon>
        <taxon>Trematoda</taxon>
        <taxon>Digenea</taxon>
        <taxon>Strigeidida</taxon>
        <taxon>Schistosomatoidea</taxon>
        <taxon>Schistosomatidae</taxon>
        <taxon>Schistosoma</taxon>
    </lineage>
</organism>
<proteinExistence type="predicted"/>
<sequence length="34" mass="4125">MLVNYLSKEIQEISFVVKILHWNILIKIVLHQDF</sequence>
<gene>
    <name evidence="1" type="ORF">SCUD_LOCUS5584</name>
</gene>